<dbReference type="Pfam" id="PF25183">
    <property type="entry name" value="OMP_b-brl_4"/>
    <property type="match status" value="2"/>
</dbReference>
<dbReference type="EMBL" id="WNKZ01000003">
    <property type="protein sequence ID" value="MTV51499.1"/>
    <property type="molecule type" value="Genomic_DNA"/>
</dbReference>
<evidence type="ECO:0000256" key="5">
    <source>
        <dbReference type="ARBA" id="ARBA00023136"/>
    </source>
</evidence>
<dbReference type="Gene3D" id="2.60.40.1120">
    <property type="entry name" value="Carboxypeptidase-like, regulatory domain"/>
    <property type="match status" value="1"/>
</dbReference>
<feature type="chain" id="PRO_5026028342" evidence="7">
    <location>
        <begin position="28"/>
        <end position="1140"/>
    </location>
</feature>
<keyword evidence="6" id="KW-0998">Cell outer membrane</keyword>
<organism evidence="10 11">
    <name type="scientific">Pseudoduganella buxea</name>
    <dbReference type="NCBI Taxonomy" id="1949069"/>
    <lineage>
        <taxon>Bacteria</taxon>
        <taxon>Pseudomonadati</taxon>
        <taxon>Pseudomonadota</taxon>
        <taxon>Betaproteobacteria</taxon>
        <taxon>Burkholderiales</taxon>
        <taxon>Oxalobacteraceae</taxon>
        <taxon>Telluria group</taxon>
        <taxon>Pseudoduganella</taxon>
    </lineage>
</organism>
<dbReference type="GO" id="GO:0009279">
    <property type="term" value="C:cell outer membrane"/>
    <property type="evidence" value="ECO:0007669"/>
    <property type="project" value="UniProtKB-SubCell"/>
</dbReference>
<dbReference type="RefSeq" id="WP_155468859.1">
    <property type="nucleotide sequence ID" value="NZ_BMKG01000003.1"/>
</dbReference>
<proteinExistence type="predicted"/>
<keyword evidence="2" id="KW-0813">Transport</keyword>
<evidence type="ECO:0000313" key="11">
    <source>
        <dbReference type="Proteomes" id="UP000430634"/>
    </source>
</evidence>
<dbReference type="GO" id="GO:0015344">
    <property type="term" value="F:siderophore uptake transmembrane transporter activity"/>
    <property type="evidence" value="ECO:0007669"/>
    <property type="project" value="TreeGrafter"/>
</dbReference>
<name>A0A6I3SRC3_9BURK</name>
<keyword evidence="7" id="KW-0732">Signal</keyword>
<keyword evidence="10" id="KW-0675">Receptor</keyword>
<dbReference type="InterPro" id="IPR013784">
    <property type="entry name" value="Carb-bd-like_fold"/>
</dbReference>
<sequence>MMNHKRLRLTQIALSLSIALAAAPTFAQNTTSAIGGRISGADGNPAAGATVTIVHVESGSVNNVTTDAQGRYVARGLRVGGPYTITIEKNGVTEKRENVFVNLAETASVDAQLGQPMQTVVVAGSAVRNDRFSKTTMGAGTNISATELAIQGSINRNLQDYARTDPRVSQTDKERGELSVAGQNSRYNTLTIDGVSVSDTFGLEASGSPTSKQPISIEAIQSVQVNVANYDVTQKGYTGGNINAVTKSGTNKVKGSVYYVFRNDSTVGDRFNSSTGEYYEPAKFKETTKGATVGGPLIKDKLFIFANYEKLESTRTAPSFGPVGSSLTNVGITPAAIAQAQQIAQNRYGLDAGTDVVPVGTMLDVTDKLVKFDWNITDDHRAMFRWSKTEQSEPIFPGLSATGLSLNSYWYNQGKVIETKVAQLTSDWTPTFSTEVKLSVRDYDSVPKVNSQMPLVGLRFTGALPAGTPSGTSTNDRFLNFGTENSRQRNVLGTKTDDYYVGANWQLGAHEVKFGADYQKNEIYNAFVQNLYGNYTFACIPKIGYEFLGRNADGTLNTLETCGSNAAQTEAAVLENFRLGRPTVYQNTVANAGFSLEDAVAKFTTKNTGLFLQDTWTVSPQLTVTGGVRVDGIDVGQRPSRNALLAAPSSVGADGRLTGGFGLDNTNTFDGQKLWQPRVGFNYTLESARRTQIRGGAGLFQGSAMAVWLGNPFQNAGVATSVIGCGATGLSPCSTTASGRFSPDINNQPRLPGTSPAASVDVLASGLRQPSVWKANLAVDHELPWENLVVSAEYLKTDVRDAIFYRNVNLGDPTRIGSDGRQQYYGNAAYAENCWSATGTRITSGNCSARARNNSNASFANVLVATGTKQGGSNLATLSLSRPMISGLGWSISYTYTESKEVSPLTSSTSNSNWSGRSVFNPNEEVEANSSYLVKDRINAFVNFRKRFFGAYNTTFGLFYEGRSGKPYSWTFNNDMNGDDLAGNDLMYIPKAFGSGEVVFKGDTAANRANEQKFWDIVNGNRALRNSAGKVVDRNTSFSPWTNTFDMRVSQEVPGFWQGHKGIFTLDLFNVGNLLNKKWGRINEVGFQSNGAQARSFVDFAGIRDGKYVYQLRDKVEDFEVRQVKGESQWALQATVKYEF</sequence>
<evidence type="ECO:0000313" key="10">
    <source>
        <dbReference type="EMBL" id="MTV51499.1"/>
    </source>
</evidence>
<evidence type="ECO:0000313" key="9">
    <source>
        <dbReference type="EMBL" id="GGB89475.1"/>
    </source>
</evidence>
<dbReference type="SUPFAM" id="SSF49452">
    <property type="entry name" value="Starch-binding domain-like"/>
    <property type="match status" value="1"/>
</dbReference>
<dbReference type="GO" id="GO:0044718">
    <property type="term" value="P:siderophore transmembrane transport"/>
    <property type="evidence" value="ECO:0007669"/>
    <property type="project" value="TreeGrafter"/>
</dbReference>
<feature type="signal peptide" evidence="7">
    <location>
        <begin position="1"/>
        <end position="27"/>
    </location>
</feature>
<dbReference type="Gene3D" id="2.40.170.20">
    <property type="entry name" value="TonB-dependent receptor, beta-barrel domain"/>
    <property type="match status" value="1"/>
</dbReference>
<evidence type="ECO:0000256" key="6">
    <source>
        <dbReference type="ARBA" id="ARBA00023237"/>
    </source>
</evidence>
<accession>A0A6I3SRC3</accession>
<dbReference type="Pfam" id="PF13620">
    <property type="entry name" value="CarboxypepD_reg"/>
    <property type="match status" value="1"/>
</dbReference>
<dbReference type="OrthoDB" id="9768147at2"/>
<comment type="caution">
    <text evidence="10">The sequence shown here is derived from an EMBL/GenBank/DDBJ whole genome shotgun (WGS) entry which is preliminary data.</text>
</comment>
<reference evidence="9" key="1">
    <citation type="journal article" date="2014" name="Int. J. Syst. Evol. Microbiol.">
        <title>Complete genome of a new Firmicutes species belonging to the dominant human colonic microbiota ('Ruminococcus bicirculans') reveals two chromosomes and a selective capacity to utilize plant glucans.</title>
        <authorList>
            <consortium name="NISC Comparative Sequencing Program"/>
            <person name="Wegmann U."/>
            <person name="Louis P."/>
            <person name="Goesmann A."/>
            <person name="Henrissat B."/>
            <person name="Duncan S.H."/>
            <person name="Flint H.J."/>
        </authorList>
    </citation>
    <scope>NUCLEOTIDE SEQUENCE</scope>
    <source>
        <strain evidence="9">CGMCC 1.15931</strain>
    </source>
</reference>
<dbReference type="Proteomes" id="UP000430634">
    <property type="component" value="Unassembled WGS sequence"/>
</dbReference>
<dbReference type="AlphaFoldDB" id="A0A6I3SRC3"/>
<keyword evidence="12" id="KW-1185">Reference proteome</keyword>
<evidence type="ECO:0000256" key="2">
    <source>
        <dbReference type="ARBA" id="ARBA00022448"/>
    </source>
</evidence>
<evidence type="ECO:0000256" key="1">
    <source>
        <dbReference type="ARBA" id="ARBA00004571"/>
    </source>
</evidence>
<dbReference type="InterPro" id="IPR036942">
    <property type="entry name" value="Beta-barrel_TonB_sf"/>
</dbReference>
<keyword evidence="5" id="KW-0472">Membrane</keyword>
<reference evidence="12" key="2">
    <citation type="journal article" date="2019" name="Int. J. Syst. Evol. Microbiol.">
        <title>The Global Catalogue of Microorganisms (GCM) 10K type strain sequencing project: providing services to taxonomists for standard genome sequencing and annotation.</title>
        <authorList>
            <consortium name="The Broad Institute Genomics Platform"/>
            <consortium name="The Broad Institute Genome Sequencing Center for Infectious Disease"/>
            <person name="Wu L."/>
            <person name="Ma J."/>
        </authorList>
    </citation>
    <scope>NUCLEOTIDE SEQUENCE [LARGE SCALE GENOMIC DNA]</scope>
    <source>
        <strain evidence="12">CGMCC 1.15931</strain>
    </source>
</reference>
<protein>
    <submittedName>
        <fullName evidence="9">Oar protein</fullName>
    </submittedName>
    <submittedName>
        <fullName evidence="10">TonB-dependent receptor plug domain-containing protein</fullName>
    </submittedName>
</protein>
<feature type="domain" description="TonB-dependent transporter Oar-like beta-barrel" evidence="8">
    <location>
        <begin position="245"/>
        <end position="318"/>
    </location>
</feature>
<reference evidence="9" key="4">
    <citation type="submission" date="2024-05" db="EMBL/GenBank/DDBJ databases">
        <authorList>
            <person name="Sun Q."/>
            <person name="Zhou Y."/>
        </authorList>
    </citation>
    <scope>NUCLEOTIDE SEQUENCE</scope>
    <source>
        <strain evidence="9">CGMCC 1.15931</strain>
    </source>
</reference>
<dbReference type="InterPro" id="IPR057601">
    <property type="entry name" value="Oar-like_b-barrel"/>
</dbReference>
<evidence type="ECO:0000256" key="7">
    <source>
        <dbReference type="SAM" id="SignalP"/>
    </source>
</evidence>
<evidence type="ECO:0000256" key="4">
    <source>
        <dbReference type="ARBA" id="ARBA00022692"/>
    </source>
</evidence>
<feature type="domain" description="TonB-dependent transporter Oar-like beta-barrel" evidence="8">
    <location>
        <begin position="365"/>
        <end position="1075"/>
    </location>
</feature>
<evidence type="ECO:0000259" key="8">
    <source>
        <dbReference type="Pfam" id="PF25183"/>
    </source>
</evidence>
<dbReference type="PANTHER" id="PTHR30069">
    <property type="entry name" value="TONB-DEPENDENT OUTER MEMBRANE RECEPTOR"/>
    <property type="match status" value="1"/>
</dbReference>
<dbReference type="GO" id="GO:0030246">
    <property type="term" value="F:carbohydrate binding"/>
    <property type="evidence" value="ECO:0007669"/>
    <property type="project" value="InterPro"/>
</dbReference>
<dbReference type="InterPro" id="IPR039426">
    <property type="entry name" value="TonB-dep_rcpt-like"/>
</dbReference>
<keyword evidence="3" id="KW-1134">Transmembrane beta strand</keyword>
<keyword evidence="4" id="KW-0812">Transmembrane</keyword>
<reference evidence="10 11" key="3">
    <citation type="submission" date="2019-11" db="EMBL/GenBank/DDBJ databases">
        <title>Type strains purchased from KCTC, JCM and DSMZ.</title>
        <authorList>
            <person name="Lu H."/>
        </authorList>
    </citation>
    <scope>NUCLEOTIDE SEQUENCE [LARGE SCALE GENOMIC DNA]</scope>
    <source>
        <strain evidence="10 11">KCTC 52429</strain>
    </source>
</reference>
<dbReference type="PANTHER" id="PTHR30069:SF46">
    <property type="entry name" value="OAR PROTEIN"/>
    <property type="match status" value="1"/>
</dbReference>
<evidence type="ECO:0000313" key="12">
    <source>
        <dbReference type="Proteomes" id="UP000622638"/>
    </source>
</evidence>
<dbReference type="SUPFAM" id="SSF56935">
    <property type="entry name" value="Porins"/>
    <property type="match status" value="1"/>
</dbReference>
<comment type="subcellular location">
    <subcellularLocation>
        <location evidence="1">Cell outer membrane</location>
        <topology evidence="1">Multi-pass membrane protein</topology>
    </subcellularLocation>
</comment>
<dbReference type="Proteomes" id="UP000622638">
    <property type="component" value="Unassembled WGS sequence"/>
</dbReference>
<evidence type="ECO:0000256" key="3">
    <source>
        <dbReference type="ARBA" id="ARBA00022452"/>
    </source>
</evidence>
<dbReference type="EMBL" id="BMKG01000003">
    <property type="protein sequence ID" value="GGB89475.1"/>
    <property type="molecule type" value="Genomic_DNA"/>
</dbReference>
<gene>
    <name evidence="9" type="primary">oar</name>
    <name evidence="9" type="ORF">GCM10011572_09480</name>
    <name evidence="10" type="ORF">GM672_02005</name>
</gene>